<accession>A0A4R6YPW8</accession>
<dbReference type="GO" id="GO:0006302">
    <property type="term" value="P:double-strand break repair"/>
    <property type="evidence" value="ECO:0007669"/>
    <property type="project" value="InterPro"/>
</dbReference>
<dbReference type="GO" id="GO:0016887">
    <property type="term" value="F:ATP hydrolysis activity"/>
    <property type="evidence" value="ECO:0007669"/>
    <property type="project" value="InterPro"/>
</dbReference>
<sequence length="228" mass="25458">MAIFEPTLRVARLVVLQGQRVVFDEKFLPGVNIIRGENSSGKTSIMDFIAFVLGAESIRWKPEALRCSQVLAEVSLNGKVACFRREVADAHSIPTYVYWGALESALVAAVHQWESFPFRRSEKLLSSSQVAFNALNIPQAQGDGASNLTMHQILRVLYADQPSVHSPIFRLDRFDNAIIRATVGWYLTGIYDDNLLEAQLRMRELGKELEKLGSELVNRPEIPGDSGL</sequence>
<dbReference type="Pfam" id="PF13476">
    <property type="entry name" value="AAA_23"/>
    <property type="match status" value="1"/>
</dbReference>
<dbReference type="Proteomes" id="UP000295293">
    <property type="component" value="Unassembled WGS sequence"/>
</dbReference>
<dbReference type="OrthoDB" id="8107482at2"/>
<feature type="domain" description="Rad50/SbcC-type AAA" evidence="1">
    <location>
        <begin position="27"/>
        <end position="80"/>
    </location>
</feature>
<dbReference type="InterPro" id="IPR038729">
    <property type="entry name" value="Rad50/SbcC_AAA"/>
</dbReference>
<comment type="caution">
    <text evidence="2">The sequence shown here is derived from an EMBL/GenBank/DDBJ whole genome shotgun (WGS) entry which is preliminary data.</text>
</comment>
<protein>
    <submittedName>
        <fullName evidence="2">AAA domain-containing protein</fullName>
    </submittedName>
</protein>
<dbReference type="SUPFAM" id="SSF52540">
    <property type="entry name" value="P-loop containing nucleoside triphosphate hydrolases"/>
    <property type="match status" value="1"/>
</dbReference>
<proteinExistence type="predicted"/>
<dbReference type="EMBL" id="SNZH01000015">
    <property type="protein sequence ID" value="TDR39785.1"/>
    <property type="molecule type" value="Genomic_DNA"/>
</dbReference>
<dbReference type="RefSeq" id="WP_133820776.1">
    <property type="nucleotide sequence ID" value="NZ_SNZH01000015.1"/>
</dbReference>
<name>A0A4R6YPW8_9GAMM</name>
<evidence type="ECO:0000259" key="1">
    <source>
        <dbReference type="Pfam" id="PF13476"/>
    </source>
</evidence>
<evidence type="ECO:0000313" key="2">
    <source>
        <dbReference type="EMBL" id="TDR39785.1"/>
    </source>
</evidence>
<dbReference type="InterPro" id="IPR027417">
    <property type="entry name" value="P-loop_NTPase"/>
</dbReference>
<gene>
    <name evidence="2" type="ORF">DFR29_115176</name>
</gene>
<organism evidence="2 3">
    <name type="scientific">Tahibacter aquaticus</name>
    <dbReference type="NCBI Taxonomy" id="520092"/>
    <lineage>
        <taxon>Bacteria</taxon>
        <taxon>Pseudomonadati</taxon>
        <taxon>Pseudomonadota</taxon>
        <taxon>Gammaproteobacteria</taxon>
        <taxon>Lysobacterales</taxon>
        <taxon>Rhodanobacteraceae</taxon>
        <taxon>Tahibacter</taxon>
    </lineage>
</organism>
<dbReference type="AlphaFoldDB" id="A0A4R6YPW8"/>
<reference evidence="2 3" key="1">
    <citation type="submission" date="2019-03" db="EMBL/GenBank/DDBJ databases">
        <title>Genomic Encyclopedia of Type Strains, Phase IV (KMG-IV): sequencing the most valuable type-strain genomes for metagenomic binning, comparative biology and taxonomic classification.</title>
        <authorList>
            <person name="Goeker M."/>
        </authorList>
    </citation>
    <scope>NUCLEOTIDE SEQUENCE [LARGE SCALE GENOMIC DNA]</scope>
    <source>
        <strain evidence="2 3">DSM 21667</strain>
    </source>
</reference>
<keyword evidence="3" id="KW-1185">Reference proteome</keyword>
<evidence type="ECO:0000313" key="3">
    <source>
        <dbReference type="Proteomes" id="UP000295293"/>
    </source>
</evidence>
<dbReference type="Gene3D" id="3.40.50.300">
    <property type="entry name" value="P-loop containing nucleotide triphosphate hydrolases"/>
    <property type="match status" value="1"/>
</dbReference>